<dbReference type="RefSeq" id="WP_378283982.1">
    <property type="nucleotide sequence ID" value="NZ_JBHSON010000030.1"/>
</dbReference>
<accession>A0ABW1A049</accession>
<reference evidence="2" key="1">
    <citation type="journal article" date="2019" name="Int. J. Syst. Evol. Microbiol.">
        <title>The Global Catalogue of Microorganisms (GCM) 10K type strain sequencing project: providing services to taxonomists for standard genome sequencing and annotation.</title>
        <authorList>
            <consortium name="The Broad Institute Genomics Platform"/>
            <consortium name="The Broad Institute Genome Sequencing Center for Infectious Disease"/>
            <person name="Wu L."/>
            <person name="Ma J."/>
        </authorList>
    </citation>
    <scope>NUCLEOTIDE SEQUENCE [LARGE SCALE GENOMIC DNA]</scope>
    <source>
        <strain evidence="2">KCTC 42087</strain>
    </source>
</reference>
<proteinExistence type="predicted"/>
<sequence>MVARPLRFVDRCAHGAHRPSGAPADEPLRDTLKQRLAVVAPNTAEAVRFVGGWLFDQVMEGWDATVFRADEDDERPLQIIGARGGALEQAMAAPPRGARRQAIAVHTELYHHDPRIRRMVLDALDQRSAAVSLWGDLRTAGGAEPPCSVRYRLSAAARAFKAQALAAAAVAVGAEDPVERFVHIEPLRFNPI</sequence>
<comment type="caution">
    <text evidence="1">The sequence shown here is derived from an EMBL/GenBank/DDBJ whole genome shotgun (WGS) entry which is preliminary data.</text>
</comment>
<evidence type="ECO:0000313" key="2">
    <source>
        <dbReference type="Proteomes" id="UP001596074"/>
    </source>
</evidence>
<organism evidence="1 2">
    <name type="scientific">Actinomadura rugatobispora</name>
    <dbReference type="NCBI Taxonomy" id="1994"/>
    <lineage>
        <taxon>Bacteria</taxon>
        <taxon>Bacillati</taxon>
        <taxon>Actinomycetota</taxon>
        <taxon>Actinomycetes</taxon>
        <taxon>Streptosporangiales</taxon>
        <taxon>Thermomonosporaceae</taxon>
        <taxon>Actinomadura</taxon>
    </lineage>
</organism>
<name>A0ABW1A049_9ACTN</name>
<protein>
    <submittedName>
        <fullName evidence="1">Uncharacterized protein</fullName>
    </submittedName>
</protein>
<gene>
    <name evidence="1" type="ORF">ACFPZN_22110</name>
</gene>
<dbReference type="Proteomes" id="UP001596074">
    <property type="component" value="Unassembled WGS sequence"/>
</dbReference>
<keyword evidence="2" id="KW-1185">Reference proteome</keyword>
<dbReference type="EMBL" id="JBHSON010000030">
    <property type="protein sequence ID" value="MFC5748327.1"/>
    <property type="molecule type" value="Genomic_DNA"/>
</dbReference>
<evidence type="ECO:0000313" key="1">
    <source>
        <dbReference type="EMBL" id="MFC5748327.1"/>
    </source>
</evidence>